<proteinExistence type="predicted"/>
<name>A0A2N3PTW4_9PROT</name>
<dbReference type="Pfam" id="PF01075">
    <property type="entry name" value="Glyco_transf_9"/>
    <property type="match status" value="1"/>
</dbReference>
<evidence type="ECO:0000256" key="2">
    <source>
        <dbReference type="SAM" id="MobiDB-lite"/>
    </source>
</evidence>
<dbReference type="EMBL" id="PIUM01000016">
    <property type="protein sequence ID" value="PKU23844.1"/>
    <property type="molecule type" value="Genomic_DNA"/>
</dbReference>
<dbReference type="Gene3D" id="1.25.40.10">
    <property type="entry name" value="Tetratricopeptide repeat domain"/>
    <property type="match status" value="1"/>
</dbReference>
<dbReference type="PROSITE" id="PS50005">
    <property type="entry name" value="TPR"/>
    <property type="match status" value="3"/>
</dbReference>
<dbReference type="SUPFAM" id="SSF53756">
    <property type="entry name" value="UDP-Glycosyltransferase/glycogen phosphorylase"/>
    <property type="match status" value="1"/>
</dbReference>
<dbReference type="GO" id="GO:0016757">
    <property type="term" value="F:glycosyltransferase activity"/>
    <property type="evidence" value="ECO:0007669"/>
    <property type="project" value="InterPro"/>
</dbReference>
<dbReference type="Pfam" id="PF13424">
    <property type="entry name" value="TPR_12"/>
    <property type="match status" value="1"/>
</dbReference>
<evidence type="ECO:0000313" key="3">
    <source>
        <dbReference type="EMBL" id="PKU23844.1"/>
    </source>
</evidence>
<comment type="caution">
    <text evidence="3">The sequence shown here is derived from an EMBL/GenBank/DDBJ whole genome shotgun (WGS) entry which is preliminary data.</text>
</comment>
<accession>A0A2N3PTW4</accession>
<dbReference type="InterPro" id="IPR019734">
    <property type="entry name" value="TPR_rpt"/>
</dbReference>
<dbReference type="SMART" id="SM00028">
    <property type="entry name" value="TPR"/>
    <property type="match status" value="5"/>
</dbReference>
<dbReference type="InterPro" id="IPR052943">
    <property type="entry name" value="TMTC_O-mannosyl-trnsfr"/>
</dbReference>
<dbReference type="Pfam" id="PF13414">
    <property type="entry name" value="TPR_11"/>
    <property type="match status" value="1"/>
</dbReference>
<dbReference type="InterPro" id="IPR011990">
    <property type="entry name" value="TPR-like_helical_dom_sf"/>
</dbReference>
<keyword evidence="4" id="KW-1185">Reference proteome</keyword>
<gene>
    <name evidence="3" type="ORF">CWS72_14275</name>
</gene>
<reference evidence="4" key="1">
    <citation type="submission" date="2017-12" db="EMBL/GenBank/DDBJ databases">
        <title>Draft genome sequence of Telmatospirillum siberiense 26-4b1T, an acidotolerant peatland alphaproteobacterium potentially involved in sulfur cycling.</title>
        <authorList>
            <person name="Hausmann B."/>
            <person name="Pjevac P."/>
            <person name="Schreck K."/>
            <person name="Herbold C.W."/>
            <person name="Daims H."/>
            <person name="Wagner M."/>
            <person name="Pester M."/>
            <person name="Loy A."/>
        </authorList>
    </citation>
    <scope>NUCLEOTIDE SEQUENCE [LARGE SCALE GENOMIC DNA]</scope>
    <source>
        <strain evidence="4">26-4b1</strain>
    </source>
</reference>
<dbReference type="PANTHER" id="PTHR44809">
    <property type="match status" value="1"/>
</dbReference>
<feature type="repeat" description="TPR" evidence="1">
    <location>
        <begin position="180"/>
        <end position="213"/>
    </location>
</feature>
<dbReference type="Proteomes" id="UP000233293">
    <property type="component" value="Unassembled WGS sequence"/>
</dbReference>
<dbReference type="PANTHER" id="PTHR44809:SF1">
    <property type="entry name" value="PROTEIN O-MANNOSYL-TRANSFERASE TMTC1"/>
    <property type="match status" value="1"/>
</dbReference>
<dbReference type="InterPro" id="IPR002201">
    <property type="entry name" value="Glyco_trans_9"/>
</dbReference>
<feature type="repeat" description="TPR" evidence="1">
    <location>
        <begin position="112"/>
        <end position="145"/>
    </location>
</feature>
<sequence>MAVGNLQIARVQPIARRSTPHPRIARNPSPDMLAAPRRKGRKVMDRTVRAAIISAISSGDLPRAVRTAHGILESEGHYEGYFALVTALLDGGHPEMAVQYFAVLRDALPGHSQVAYGYGLALQRTGRLEEAIAQWRQAVALSPDFVDACRNLAMGLIDTGRDGEAEFFLQKLLGVSPRDAEALLHLGNIAFRRGAMADARARYQDALRITPHLADAWTNLGEAERSLGRLAEAEICLREALNQSPESRQAHFNLAALLLEQGRWGEGFEHFQWRANLSRIPGSLAELPLWSADHKGAGRVALWNDQGLGDAILFLRYAARLKARGVHVTAVLQPSLTRLAATVSGVDDVCSPDGALPSFDCQAPLASLPHLLGEPDPGMTAPYLPVGPSKGRAGTSRSIGLVWAAGADSPNGRERSLSLDDLAPLSILPDIVWHSLQMGVARETIAASAWSGILGDSTSEIRDFADTAALIEELDLVISVDTSVAHLAGAMGKPVWIPLSHPSDWKWGRDGEVSACYPSAVLFRQNDAGDWRPVVSRMAAALERGT</sequence>
<dbReference type="AlphaFoldDB" id="A0A2N3PTW4"/>
<dbReference type="Gene3D" id="3.40.50.2000">
    <property type="entry name" value="Glycogen Phosphorylase B"/>
    <property type="match status" value="1"/>
</dbReference>
<dbReference type="SUPFAM" id="SSF48452">
    <property type="entry name" value="TPR-like"/>
    <property type="match status" value="1"/>
</dbReference>
<organism evidence="3 4">
    <name type="scientific">Telmatospirillum siberiense</name>
    <dbReference type="NCBI Taxonomy" id="382514"/>
    <lineage>
        <taxon>Bacteria</taxon>
        <taxon>Pseudomonadati</taxon>
        <taxon>Pseudomonadota</taxon>
        <taxon>Alphaproteobacteria</taxon>
        <taxon>Rhodospirillales</taxon>
        <taxon>Rhodospirillaceae</taxon>
        <taxon>Telmatospirillum</taxon>
    </lineage>
</organism>
<evidence type="ECO:0000256" key="1">
    <source>
        <dbReference type="PROSITE-ProRule" id="PRU00339"/>
    </source>
</evidence>
<protein>
    <submittedName>
        <fullName evidence="3">Uncharacterized protein</fullName>
    </submittedName>
</protein>
<keyword evidence="1" id="KW-0802">TPR repeat</keyword>
<evidence type="ECO:0000313" key="4">
    <source>
        <dbReference type="Proteomes" id="UP000233293"/>
    </source>
</evidence>
<feature type="region of interest" description="Disordered" evidence="2">
    <location>
        <begin position="17"/>
        <end position="41"/>
    </location>
</feature>
<feature type="repeat" description="TPR" evidence="1">
    <location>
        <begin position="214"/>
        <end position="247"/>
    </location>
</feature>